<gene>
    <name evidence="6" type="ORF">QJS10_CPA10g00744</name>
</gene>
<dbReference type="CDD" id="cd11064">
    <property type="entry name" value="CYP86A"/>
    <property type="match status" value="1"/>
</dbReference>
<accession>A0AAV9E4W5</accession>
<organism evidence="6 7">
    <name type="scientific">Acorus calamus</name>
    <name type="common">Sweet flag</name>
    <dbReference type="NCBI Taxonomy" id="4465"/>
    <lineage>
        <taxon>Eukaryota</taxon>
        <taxon>Viridiplantae</taxon>
        <taxon>Streptophyta</taxon>
        <taxon>Embryophyta</taxon>
        <taxon>Tracheophyta</taxon>
        <taxon>Spermatophyta</taxon>
        <taxon>Magnoliopsida</taxon>
        <taxon>Liliopsida</taxon>
        <taxon>Acoraceae</taxon>
        <taxon>Acorus</taxon>
    </lineage>
</organism>
<reference evidence="6" key="1">
    <citation type="journal article" date="2023" name="Nat. Commun.">
        <title>Diploid and tetraploid genomes of Acorus and the evolution of monocots.</title>
        <authorList>
            <person name="Ma L."/>
            <person name="Liu K.W."/>
            <person name="Li Z."/>
            <person name="Hsiao Y.Y."/>
            <person name="Qi Y."/>
            <person name="Fu T."/>
            <person name="Tang G.D."/>
            <person name="Zhang D."/>
            <person name="Sun W.H."/>
            <person name="Liu D.K."/>
            <person name="Li Y."/>
            <person name="Chen G.Z."/>
            <person name="Liu X.D."/>
            <person name="Liao X.Y."/>
            <person name="Jiang Y.T."/>
            <person name="Yu X."/>
            <person name="Hao Y."/>
            <person name="Huang J."/>
            <person name="Zhao X.W."/>
            <person name="Ke S."/>
            <person name="Chen Y.Y."/>
            <person name="Wu W.L."/>
            <person name="Hsu J.L."/>
            <person name="Lin Y.F."/>
            <person name="Huang M.D."/>
            <person name="Li C.Y."/>
            <person name="Huang L."/>
            <person name="Wang Z.W."/>
            <person name="Zhao X."/>
            <person name="Zhong W.Y."/>
            <person name="Peng D.H."/>
            <person name="Ahmad S."/>
            <person name="Lan S."/>
            <person name="Zhang J.S."/>
            <person name="Tsai W.C."/>
            <person name="Van de Peer Y."/>
            <person name="Liu Z.J."/>
        </authorList>
    </citation>
    <scope>NUCLEOTIDE SEQUENCE</scope>
    <source>
        <strain evidence="6">CP</strain>
    </source>
</reference>
<protein>
    <recommendedName>
        <fullName evidence="8">Cytochrome P450 704C1-like</fullName>
    </recommendedName>
</protein>
<dbReference type="PANTHER" id="PTHR24296">
    <property type="entry name" value="CYTOCHROME P450"/>
    <property type="match status" value="1"/>
</dbReference>
<dbReference type="GO" id="GO:0016705">
    <property type="term" value="F:oxidoreductase activity, acting on paired donors, with incorporation or reduction of molecular oxygen"/>
    <property type="evidence" value="ECO:0007669"/>
    <property type="project" value="InterPro"/>
</dbReference>
<name>A0AAV9E4W5_ACOCL</name>
<proteinExistence type="inferred from homology"/>
<dbReference type="SUPFAM" id="SSF48264">
    <property type="entry name" value="Cytochrome P450"/>
    <property type="match status" value="1"/>
</dbReference>
<evidence type="ECO:0000256" key="1">
    <source>
        <dbReference type="ARBA" id="ARBA00010617"/>
    </source>
</evidence>
<comment type="caution">
    <text evidence="6">The sequence shown here is derived from an EMBL/GenBank/DDBJ whole genome shotgun (WGS) entry which is preliminary data.</text>
</comment>
<dbReference type="GO" id="GO:0004497">
    <property type="term" value="F:monooxygenase activity"/>
    <property type="evidence" value="ECO:0007669"/>
    <property type="project" value="InterPro"/>
</dbReference>
<dbReference type="GO" id="GO:0020037">
    <property type="term" value="F:heme binding"/>
    <property type="evidence" value="ECO:0007669"/>
    <property type="project" value="InterPro"/>
</dbReference>
<keyword evidence="5" id="KW-0349">Heme</keyword>
<feature type="binding site" description="axial binding residue" evidence="5">
    <location>
        <position position="453"/>
    </location>
    <ligand>
        <name>heme</name>
        <dbReference type="ChEBI" id="CHEBI:30413"/>
    </ligand>
    <ligandPart>
        <name>Fe</name>
        <dbReference type="ChEBI" id="CHEBI:18248"/>
    </ligandPart>
</feature>
<evidence type="ECO:0008006" key="8">
    <source>
        <dbReference type="Google" id="ProtNLM"/>
    </source>
</evidence>
<dbReference type="Proteomes" id="UP001180020">
    <property type="component" value="Unassembled WGS sequence"/>
</dbReference>
<dbReference type="Gene3D" id="1.10.630.10">
    <property type="entry name" value="Cytochrome P450"/>
    <property type="match status" value="1"/>
</dbReference>
<comment type="similarity">
    <text evidence="1">Belongs to the cytochrome P450 family.</text>
</comment>
<reference evidence="6" key="2">
    <citation type="submission" date="2023-06" db="EMBL/GenBank/DDBJ databases">
        <authorList>
            <person name="Ma L."/>
            <person name="Liu K.-W."/>
            <person name="Li Z."/>
            <person name="Hsiao Y.-Y."/>
            <person name="Qi Y."/>
            <person name="Fu T."/>
            <person name="Tang G."/>
            <person name="Zhang D."/>
            <person name="Sun W.-H."/>
            <person name="Liu D.-K."/>
            <person name="Li Y."/>
            <person name="Chen G.-Z."/>
            <person name="Liu X.-D."/>
            <person name="Liao X.-Y."/>
            <person name="Jiang Y.-T."/>
            <person name="Yu X."/>
            <person name="Hao Y."/>
            <person name="Huang J."/>
            <person name="Zhao X.-W."/>
            <person name="Ke S."/>
            <person name="Chen Y.-Y."/>
            <person name="Wu W.-L."/>
            <person name="Hsu J.-L."/>
            <person name="Lin Y.-F."/>
            <person name="Huang M.-D."/>
            <person name="Li C.-Y."/>
            <person name="Huang L."/>
            <person name="Wang Z.-W."/>
            <person name="Zhao X."/>
            <person name="Zhong W.-Y."/>
            <person name="Peng D.-H."/>
            <person name="Ahmad S."/>
            <person name="Lan S."/>
            <person name="Zhang J.-S."/>
            <person name="Tsai W.-C."/>
            <person name="Van De Peer Y."/>
            <person name="Liu Z.-J."/>
        </authorList>
    </citation>
    <scope>NUCLEOTIDE SEQUENCE</scope>
    <source>
        <strain evidence="6">CP</strain>
        <tissue evidence="6">Leaves</tissue>
    </source>
</reference>
<evidence type="ECO:0000256" key="4">
    <source>
        <dbReference type="ARBA" id="ARBA00023004"/>
    </source>
</evidence>
<dbReference type="InterPro" id="IPR001128">
    <property type="entry name" value="Cyt_P450"/>
</dbReference>
<dbReference type="InterPro" id="IPR036396">
    <property type="entry name" value="Cyt_P450_sf"/>
</dbReference>
<keyword evidence="2 5" id="KW-0479">Metal-binding</keyword>
<keyword evidence="3" id="KW-0560">Oxidoreductase</keyword>
<evidence type="ECO:0000256" key="3">
    <source>
        <dbReference type="ARBA" id="ARBA00023002"/>
    </source>
</evidence>
<evidence type="ECO:0000256" key="2">
    <source>
        <dbReference type="ARBA" id="ARBA00022723"/>
    </source>
</evidence>
<evidence type="ECO:0000256" key="5">
    <source>
        <dbReference type="PIRSR" id="PIRSR602401-1"/>
    </source>
</evidence>
<dbReference type="AlphaFoldDB" id="A0AAV9E4W5"/>
<evidence type="ECO:0000313" key="7">
    <source>
        <dbReference type="Proteomes" id="UP001180020"/>
    </source>
</evidence>
<dbReference type="GO" id="GO:0005506">
    <property type="term" value="F:iron ion binding"/>
    <property type="evidence" value="ECO:0007669"/>
    <property type="project" value="InterPro"/>
</dbReference>
<keyword evidence="7" id="KW-1185">Reference proteome</keyword>
<dbReference type="InterPro" id="IPR002401">
    <property type="entry name" value="Cyt_P450_E_grp-I"/>
</dbReference>
<dbReference type="Pfam" id="PF00067">
    <property type="entry name" value="p450"/>
    <property type="match status" value="1"/>
</dbReference>
<dbReference type="PRINTS" id="PR00385">
    <property type="entry name" value="P450"/>
</dbReference>
<evidence type="ECO:0000313" key="6">
    <source>
        <dbReference type="EMBL" id="KAK1307298.1"/>
    </source>
</evidence>
<comment type="cofactor">
    <cofactor evidence="5">
        <name>heme</name>
        <dbReference type="ChEBI" id="CHEBI:30413"/>
    </cofactor>
</comment>
<sequence length="517" mass="59559">MEILNDSVSLITTFAAILLTFYAVKLFSGNSCQKKRYHKLRGSVFHQIFHYKRVHDYHTDLCRRFTTFRLYRPGCGYVYTADPANVEYILKTNFANYGKGKYNYDNMNGLLGDGIFAVDGDKWRHQRKLASHEFSTKVLRDFSSAVFKSNAVKLAGIISDLASSNQAMDIQDLFMRSTLDSIFKVGFGVELDSLLGLNEEGRRFAKAFDESSELILRHYIDFTWKIKRFFNIGSEAKLRKSVQVLDDLVYRVIQQKRESMSKQEYNSVKKEDILSRFLIESKKDPENISDKYLRDIILNFTIAGRDTTAGTLSWFFYMLCLHPNIQEKVAAEVKEATSATGDTSIADFAEGLTEKVLDKMQYLFATITETLRLYPAVPEDPKICFSDDTLPDGFSVKKGDMLCYLPYSMGRMKFIWGEDAEVFRPERWFNENGIFRPENPFKFTAFQAGPRICLGKDFAYRQMKIFAAILIHYFTFNLSDENKPIEARTTLTLPINHGLHLQASKRYRQKINLVSAA</sequence>
<dbReference type="EMBL" id="JAUJYO010000010">
    <property type="protein sequence ID" value="KAK1307298.1"/>
    <property type="molecule type" value="Genomic_DNA"/>
</dbReference>
<keyword evidence="4 5" id="KW-0408">Iron</keyword>
<dbReference type="PRINTS" id="PR00463">
    <property type="entry name" value="EP450I"/>
</dbReference>